<evidence type="ECO:0000313" key="5">
    <source>
        <dbReference type="EMBL" id="KAH6598352.1"/>
    </source>
</evidence>
<dbReference type="InterPro" id="IPR035892">
    <property type="entry name" value="C2_domain_sf"/>
</dbReference>
<dbReference type="EMBL" id="JAFCIX010000110">
    <property type="protein sequence ID" value="KAH6598352.1"/>
    <property type="molecule type" value="Genomic_DNA"/>
</dbReference>
<dbReference type="EMBL" id="JAFCIX010000172">
    <property type="protein sequence ID" value="KAH6596952.1"/>
    <property type="molecule type" value="Genomic_DNA"/>
</dbReference>
<sequence length="1095" mass="122655">MLDTELAWDIDAKLLGFLRSQRATLKLGCYCIDVASSKRESLGYIMLDLRAATQGPSPLPELWFPLVNARTHARPASGTIATVFRPELKLSFTVQPRSNVHASTSISTSDPVSVQTMATNTATTTTIGATATSTHPYFPTVHKNLQYHPTTTTTTGTTAATIIGATATTNPINSNPTSIVSSVPVVLQPDGFYQLGKGSLLFTLWITIAFAENLLLLPDNPPSPSNPTNNLGYYFYYSFMGNDIMTSRFYDLQTPSFSAERVSIRFRSSHSDIQLFFRDISKIPVYLCHNDKAIGFADLPISTLLENNSNDTAVIERVLPLYNTREELLYSFDAKPPGIGISMALSQDPVHELQDQDVEAHQRSPEPTQWLHNNTGIPRGMATLDYSEHLIPQRLVVRKSWRDKDTADHNGVPEAPMLSTHSNTTNIDTRHHVPSKNYSVPKVALELPNQDMSPLLQPSNDATIPAGQASKHTPWHQYRFSIELRSLRDIQLKSADVFLKYVYTPFGTSSPILTHPVTQIQRTSGEHLLPHSFCAFEFVMSAERLCTYLEAVPLIVEMWQKDEHARDVLIGNASVNLSLVLASPLRRGGDTRTGAAEMADKADRDQETREEKQLVIQSLDSFVPLMATGDGVVSVGRLADLRVVLALEDFGSVQDSLDSPKDHRVSSMVGVPGYFPSYPTKSHAHHPAAFISDPTTRKPDVDFDPSVPHRVPLTPAERTPLVGRKSPSSDTSTSRNIHDTQEYRVALELELWRRQEETQFTQYLCEREAALMARLAEEWTQRDRDREARLKRKLEEYKHLEAQLELLAADLESRERVVAAGESHLAQRTQDLERDTARELDAARDATRRLQDEFRHRVEIEKSRCVEAESMRAKACRERDQIEAKCKAAEDELAMLKHKASRSEEATVRAELTASVCSKEALEKLLQATRKSKAHYKAELKRVYGLLAKEREKSNRQAELQRAKERKDLEDLRIQTIAKEQLGLVHAERETLEGARRDLDALGRAVYASQTTVGGGRHLGDAGASYLGESIIREGPNASPPKTSLMPMQPEATQHIDRMKKEKESLLSTGFYRVDDELIRELDERISTLMRPAVY</sequence>
<feature type="region of interest" description="Disordered" evidence="2">
    <location>
        <begin position="704"/>
        <end position="735"/>
    </location>
</feature>
<gene>
    <name evidence="5" type="ORF">BASA50_003774</name>
    <name evidence="4" type="ORF">BASA50_004711</name>
</gene>
<dbReference type="PANTHER" id="PTHR21574:SF0">
    <property type="entry name" value="CENTROSOMAL PROTEIN OF 120 KDA"/>
    <property type="match status" value="1"/>
</dbReference>
<dbReference type="Gene3D" id="2.60.40.150">
    <property type="entry name" value="C2 domain"/>
    <property type="match status" value="1"/>
</dbReference>
<keyword evidence="6" id="KW-1185">Reference proteome</keyword>
<evidence type="ECO:0000256" key="1">
    <source>
        <dbReference type="SAM" id="Coils"/>
    </source>
</evidence>
<feature type="region of interest" description="Disordered" evidence="2">
    <location>
        <begin position="406"/>
        <end position="432"/>
    </location>
</feature>
<feature type="coiled-coil region" evidence="1">
    <location>
        <begin position="787"/>
        <end position="817"/>
    </location>
</feature>
<proteinExistence type="predicted"/>
<organism evidence="5 6">
    <name type="scientific">Batrachochytrium salamandrivorans</name>
    <dbReference type="NCBI Taxonomy" id="1357716"/>
    <lineage>
        <taxon>Eukaryota</taxon>
        <taxon>Fungi</taxon>
        <taxon>Fungi incertae sedis</taxon>
        <taxon>Chytridiomycota</taxon>
        <taxon>Chytridiomycota incertae sedis</taxon>
        <taxon>Chytridiomycetes</taxon>
        <taxon>Rhizophydiales</taxon>
        <taxon>Rhizophydiales incertae sedis</taxon>
        <taxon>Batrachochytrium</taxon>
    </lineage>
</organism>
<dbReference type="PANTHER" id="PTHR21574">
    <property type="entry name" value="CENTROSOMAL PROTEIN OF 120 KDA"/>
    <property type="match status" value="1"/>
</dbReference>
<dbReference type="Pfam" id="PF12416">
    <property type="entry name" value="DUF3668"/>
    <property type="match status" value="1"/>
</dbReference>
<accession>A0ABQ8FK93</accession>
<feature type="domain" description="DUF3668" evidence="3">
    <location>
        <begin position="185"/>
        <end position="317"/>
    </location>
</feature>
<feature type="compositionally biased region" description="Polar residues" evidence="2">
    <location>
        <begin position="726"/>
        <end position="735"/>
    </location>
</feature>
<feature type="coiled-coil region" evidence="1">
    <location>
        <begin position="872"/>
        <end position="975"/>
    </location>
</feature>
<evidence type="ECO:0000256" key="2">
    <source>
        <dbReference type="SAM" id="MobiDB-lite"/>
    </source>
</evidence>
<keyword evidence="1" id="KW-0175">Coiled coil</keyword>
<comment type="caution">
    <text evidence="5">The sequence shown here is derived from an EMBL/GenBank/DDBJ whole genome shotgun (WGS) entry which is preliminary data.</text>
</comment>
<evidence type="ECO:0000313" key="6">
    <source>
        <dbReference type="Proteomes" id="UP001648503"/>
    </source>
</evidence>
<name>A0ABQ8FK93_9FUNG</name>
<evidence type="ECO:0000259" key="3">
    <source>
        <dbReference type="Pfam" id="PF12416"/>
    </source>
</evidence>
<reference evidence="5 6" key="1">
    <citation type="submission" date="2021-02" db="EMBL/GenBank/DDBJ databases">
        <title>Variation within the Batrachochytrium salamandrivorans European outbreak.</title>
        <authorList>
            <person name="Kelly M."/>
            <person name="Pasmans F."/>
            <person name="Shea T.P."/>
            <person name="Munoz J.F."/>
            <person name="Carranza S."/>
            <person name="Cuomo C.A."/>
            <person name="Martel A."/>
        </authorList>
    </citation>
    <scope>NUCLEOTIDE SEQUENCE [LARGE SCALE GENOMIC DNA]</scope>
    <source>
        <strain evidence="5 6">AMFP18/2</strain>
    </source>
</reference>
<dbReference type="InterPro" id="IPR039893">
    <property type="entry name" value="CEP120-like"/>
</dbReference>
<dbReference type="InterPro" id="IPR022136">
    <property type="entry name" value="DUF3668"/>
</dbReference>
<feature type="region of interest" description="Disordered" evidence="2">
    <location>
        <begin position="590"/>
        <end position="609"/>
    </location>
</feature>
<dbReference type="Proteomes" id="UP001648503">
    <property type="component" value="Unassembled WGS sequence"/>
</dbReference>
<evidence type="ECO:0000313" key="4">
    <source>
        <dbReference type="EMBL" id="KAH6596952.1"/>
    </source>
</evidence>
<feature type="compositionally biased region" description="Basic and acidic residues" evidence="2">
    <location>
        <begin position="598"/>
        <end position="609"/>
    </location>
</feature>
<protein>
    <recommendedName>
        <fullName evidence="3">DUF3668 domain-containing protein</fullName>
    </recommendedName>
</protein>